<dbReference type="EMBL" id="CP086395">
    <property type="protein sequence ID" value="USJ21449.1"/>
    <property type="molecule type" value="Genomic_DNA"/>
</dbReference>
<reference evidence="1" key="1">
    <citation type="journal article" date="2022" name="Front. Microbiol.">
        <title>Feed Insects as a Reservoir of Granadaene-Producing Lactococci.</title>
        <authorList>
            <person name="Neuzil-Bunesova V."/>
            <person name="Ramirez Garcia A."/>
            <person name="Modrackova N."/>
            <person name="Makovska M."/>
            <person name="Sabolova M."/>
            <person name="Sproer C."/>
            <person name="Bunk B."/>
            <person name="Blom J."/>
            <person name="Schwab C."/>
        </authorList>
    </citation>
    <scope>NUCLEOTIDE SEQUENCE</scope>
    <source>
        <strain evidence="1">I4/6O</strain>
    </source>
</reference>
<gene>
    <name evidence="1" type="ORF">LMK00_05485</name>
</gene>
<dbReference type="AlphaFoldDB" id="A0A9Q8Y518"/>
<sequence length="135" mass="15094">MPDTLKLTGKTDSKLPEDLNINSNSFLGYSVDHVEAPNGKNYLSVEEAVKNHSLFSVESNNFTIYLKASPQVSLIKFKASNNPKTDISEDFLKSYDLEFSEEITGAPIKEGILKKWEVTLEKILVLVGVIVQFQI</sequence>
<dbReference type="KEGG" id="lfo:LMK00_05485"/>
<evidence type="ECO:0000313" key="1">
    <source>
        <dbReference type="EMBL" id="USJ21449.1"/>
    </source>
</evidence>
<evidence type="ECO:0000313" key="2">
    <source>
        <dbReference type="Proteomes" id="UP001056730"/>
    </source>
</evidence>
<proteinExistence type="predicted"/>
<dbReference type="Proteomes" id="UP001056730">
    <property type="component" value="Chromosome"/>
</dbReference>
<protein>
    <submittedName>
        <fullName evidence="1">Uncharacterized protein</fullName>
    </submittedName>
</protein>
<organism evidence="1 2">
    <name type="scientific">Lactococcus formosensis</name>
    <dbReference type="NCBI Taxonomy" id="1281486"/>
    <lineage>
        <taxon>Bacteria</taxon>
        <taxon>Bacillati</taxon>
        <taxon>Bacillota</taxon>
        <taxon>Bacilli</taxon>
        <taxon>Lactobacillales</taxon>
        <taxon>Streptococcaceae</taxon>
        <taxon>Lactococcus</taxon>
    </lineage>
</organism>
<dbReference type="RefSeq" id="WP_252175901.1">
    <property type="nucleotide sequence ID" value="NZ_CP086395.1"/>
</dbReference>
<name>A0A9Q8Y518_9LACT</name>
<accession>A0A9Q8Y518</accession>